<feature type="region of interest" description="Disordered" evidence="1">
    <location>
        <begin position="1"/>
        <end position="32"/>
    </location>
</feature>
<organism evidence="2 3">
    <name type="scientific">Marchantia polymorpha</name>
    <name type="common">Common liverwort</name>
    <name type="synonym">Marchantia aquatica</name>
    <dbReference type="NCBI Taxonomy" id="3197"/>
    <lineage>
        <taxon>Eukaryota</taxon>
        <taxon>Viridiplantae</taxon>
        <taxon>Streptophyta</taxon>
        <taxon>Embryophyta</taxon>
        <taxon>Marchantiophyta</taxon>
        <taxon>Marchantiopsida</taxon>
        <taxon>Marchantiidae</taxon>
        <taxon>Marchantiales</taxon>
        <taxon>Marchantiaceae</taxon>
        <taxon>Marchantia</taxon>
    </lineage>
</organism>
<evidence type="ECO:0000256" key="1">
    <source>
        <dbReference type="SAM" id="MobiDB-lite"/>
    </source>
</evidence>
<protein>
    <submittedName>
        <fullName evidence="2">Uncharacterized protein</fullName>
    </submittedName>
</protein>
<gene>
    <name evidence="2" type="ORF">MARPO_0046s0088</name>
</gene>
<keyword evidence="3" id="KW-1185">Reference proteome</keyword>
<evidence type="ECO:0000313" key="2">
    <source>
        <dbReference type="EMBL" id="PTQ39270.1"/>
    </source>
</evidence>
<evidence type="ECO:0000313" key="3">
    <source>
        <dbReference type="Proteomes" id="UP000244005"/>
    </source>
</evidence>
<dbReference type="EMBL" id="KZ772718">
    <property type="protein sequence ID" value="PTQ39270.1"/>
    <property type="molecule type" value="Genomic_DNA"/>
</dbReference>
<dbReference type="Proteomes" id="UP000244005">
    <property type="component" value="Unassembled WGS sequence"/>
</dbReference>
<dbReference type="AlphaFoldDB" id="A0A2R6WZK5"/>
<accession>A0A2R6WZK5</accession>
<proteinExistence type="predicted"/>
<reference evidence="3" key="1">
    <citation type="journal article" date="2017" name="Cell">
        <title>Insights into land plant evolution garnered from the Marchantia polymorpha genome.</title>
        <authorList>
            <person name="Bowman J.L."/>
            <person name="Kohchi T."/>
            <person name="Yamato K.T."/>
            <person name="Jenkins J."/>
            <person name="Shu S."/>
            <person name="Ishizaki K."/>
            <person name="Yamaoka S."/>
            <person name="Nishihama R."/>
            <person name="Nakamura Y."/>
            <person name="Berger F."/>
            <person name="Adam C."/>
            <person name="Aki S.S."/>
            <person name="Althoff F."/>
            <person name="Araki T."/>
            <person name="Arteaga-Vazquez M.A."/>
            <person name="Balasubrmanian S."/>
            <person name="Barry K."/>
            <person name="Bauer D."/>
            <person name="Boehm C.R."/>
            <person name="Briginshaw L."/>
            <person name="Caballero-Perez J."/>
            <person name="Catarino B."/>
            <person name="Chen F."/>
            <person name="Chiyoda S."/>
            <person name="Chovatia M."/>
            <person name="Davies K.M."/>
            <person name="Delmans M."/>
            <person name="Demura T."/>
            <person name="Dierschke T."/>
            <person name="Dolan L."/>
            <person name="Dorantes-Acosta A.E."/>
            <person name="Eklund D.M."/>
            <person name="Florent S.N."/>
            <person name="Flores-Sandoval E."/>
            <person name="Fujiyama A."/>
            <person name="Fukuzawa H."/>
            <person name="Galik B."/>
            <person name="Grimanelli D."/>
            <person name="Grimwood J."/>
            <person name="Grossniklaus U."/>
            <person name="Hamada T."/>
            <person name="Haseloff J."/>
            <person name="Hetherington A.J."/>
            <person name="Higo A."/>
            <person name="Hirakawa Y."/>
            <person name="Hundley H.N."/>
            <person name="Ikeda Y."/>
            <person name="Inoue K."/>
            <person name="Inoue S.I."/>
            <person name="Ishida S."/>
            <person name="Jia Q."/>
            <person name="Kakita M."/>
            <person name="Kanazawa T."/>
            <person name="Kawai Y."/>
            <person name="Kawashima T."/>
            <person name="Kennedy M."/>
            <person name="Kinose K."/>
            <person name="Kinoshita T."/>
            <person name="Kohara Y."/>
            <person name="Koide E."/>
            <person name="Komatsu K."/>
            <person name="Kopischke S."/>
            <person name="Kubo M."/>
            <person name="Kyozuka J."/>
            <person name="Lagercrantz U."/>
            <person name="Lin S.S."/>
            <person name="Lindquist E."/>
            <person name="Lipzen A.M."/>
            <person name="Lu C.W."/>
            <person name="De Luna E."/>
            <person name="Martienssen R.A."/>
            <person name="Minamino N."/>
            <person name="Mizutani M."/>
            <person name="Mizutani M."/>
            <person name="Mochizuki N."/>
            <person name="Monte I."/>
            <person name="Mosher R."/>
            <person name="Nagasaki H."/>
            <person name="Nakagami H."/>
            <person name="Naramoto S."/>
            <person name="Nishitani K."/>
            <person name="Ohtani M."/>
            <person name="Okamoto T."/>
            <person name="Okumura M."/>
            <person name="Phillips J."/>
            <person name="Pollak B."/>
            <person name="Reinders A."/>
            <person name="Rovekamp M."/>
            <person name="Sano R."/>
            <person name="Sawa S."/>
            <person name="Schmid M.W."/>
            <person name="Shirakawa M."/>
            <person name="Solano R."/>
            <person name="Spunde A."/>
            <person name="Suetsugu N."/>
            <person name="Sugano S."/>
            <person name="Sugiyama A."/>
            <person name="Sun R."/>
            <person name="Suzuki Y."/>
            <person name="Takenaka M."/>
            <person name="Takezawa D."/>
            <person name="Tomogane H."/>
            <person name="Tsuzuki M."/>
            <person name="Ueda T."/>
            <person name="Umeda M."/>
            <person name="Ward J.M."/>
            <person name="Watanabe Y."/>
            <person name="Yazaki K."/>
            <person name="Yokoyama R."/>
            <person name="Yoshitake Y."/>
            <person name="Yotsui I."/>
            <person name="Zachgo S."/>
            <person name="Schmutz J."/>
        </authorList>
    </citation>
    <scope>NUCLEOTIDE SEQUENCE [LARGE SCALE GENOMIC DNA]</scope>
    <source>
        <strain evidence="3">Tak-1</strain>
    </source>
</reference>
<name>A0A2R6WZK5_MARPO</name>
<sequence length="190" mass="20214">MFLGPTRSRDCNMRHASPKSVAMGRNEPKVTPSSSARALISAIICSLTGRSLINRLPVSTPNHRSVSSNSSIFDSIFRYALPKLARAITMAPLGERTTGAVNVHGRAAEGRVGREPGAGASVKKGGTERFCPLCLSPHLTSSRRKSWSCFLLQQPTYIVGRGMNAVAWLRGSLAELREEAAASPGSGPSP</sequence>